<dbReference type="InterPro" id="IPR004090">
    <property type="entry name" value="Chemotax_Me-accpt_rcpt"/>
</dbReference>
<dbReference type="SUPFAM" id="SSF58104">
    <property type="entry name" value="Methyl-accepting chemotaxis protein (MCP) signaling domain"/>
    <property type="match status" value="1"/>
</dbReference>
<feature type="domain" description="HAMP" evidence="7">
    <location>
        <begin position="395"/>
        <end position="449"/>
    </location>
</feature>
<keyword evidence="5" id="KW-0472">Membrane</keyword>
<dbReference type="InterPro" id="IPR004089">
    <property type="entry name" value="MCPsignal_dom"/>
</dbReference>
<dbReference type="CDD" id="cd06225">
    <property type="entry name" value="HAMP"/>
    <property type="match status" value="1"/>
</dbReference>
<proteinExistence type="inferred from homology"/>
<accession>A0A4U8YSD5</accession>
<organism evidence="8 9">
    <name type="scientific">Desulfoluna butyratoxydans</name>
    <dbReference type="NCBI Taxonomy" id="231438"/>
    <lineage>
        <taxon>Bacteria</taxon>
        <taxon>Pseudomonadati</taxon>
        <taxon>Thermodesulfobacteriota</taxon>
        <taxon>Desulfobacteria</taxon>
        <taxon>Desulfobacterales</taxon>
        <taxon>Desulfolunaceae</taxon>
        <taxon>Desulfoluna</taxon>
    </lineage>
</organism>
<dbReference type="GO" id="GO:0016020">
    <property type="term" value="C:membrane"/>
    <property type="evidence" value="ECO:0007669"/>
    <property type="project" value="InterPro"/>
</dbReference>
<dbReference type="Gene3D" id="1.10.287.950">
    <property type="entry name" value="Methyl-accepting chemotaxis protein"/>
    <property type="match status" value="1"/>
</dbReference>
<dbReference type="Pfam" id="PF00015">
    <property type="entry name" value="MCPsignal"/>
    <property type="match status" value="1"/>
</dbReference>
<dbReference type="InterPro" id="IPR003660">
    <property type="entry name" value="HAMP_dom"/>
</dbReference>
<dbReference type="PANTHER" id="PTHR32089:SF112">
    <property type="entry name" value="LYSOZYME-LIKE PROTEIN-RELATED"/>
    <property type="match status" value="1"/>
</dbReference>
<evidence type="ECO:0000256" key="5">
    <source>
        <dbReference type="SAM" id="Phobius"/>
    </source>
</evidence>
<name>A0A4U8YSD5_9BACT</name>
<evidence type="ECO:0000313" key="8">
    <source>
        <dbReference type="EMBL" id="VFQ46417.1"/>
    </source>
</evidence>
<comment type="similarity">
    <text evidence="2">Belongs to the methyl-accepting chemotaxis (MCP) protein family.</text>
</comment>
<keyword evidence="9" id="KW-1185">Reference proteome</keyword>
<evidence type="ECO:0000256" key="2">
    <source>
        <dbReference type="ARBA" id="ARBA00029447"/>
    </source>
</evidence>
<dbReference type="PROSITE" id="PS50885">
    <property type="entry name" value="HAMP"/>
    <property type="match status" value="1"/>
</dbReference>
<dbReference type="GO" id="GO:0004888">
    <property type="term" value="F:transmembrane signaling receptor activity"/>
    <property type="evidence" value="ECO:0007669"/>
    <property type="project" value="InterPro"/>
</dbReference>
<keyword evidence="5" id="KW-1133">Transmembrane helix</keyword>
<feature type="transmembrane region" description="Helical" evidence="5">
    <location>
        <begin position="374"/>
        <end position="393"/>
    </location>
</feature>
<evidence type="ECO:0000256" key="4">
    <source>
        <dbReference type="SAM" id="Coils"/>
    </source>
</evidence>
<dbReference type="SMART" id="SM00283">
    <property type="entry name" value="MA"/>
    <property type="match status" value="1"/>
</dbReference>
<reference evidence="8 9" key="1">
    <citation type="submission" date="2019-03" db="EMBL/GenBank/DDBJ databases">
        <authorList>
            <person name="Nijsse B."/>
        </authorList>
    </citation>
    <scope>NUCLEOTIDE SEQUENCE [LARGE SCALE GENOMIC DNA]</scope>
    <source>
        <strain evidence="8">Desulfoluna butyratoxydans MSL71</strain>
    </source>
</reference>
<dbReference type="GO" id="GO:0007165">
    <property type="term" value="P:signal transduction"/>
    <property type="evidence" value="ECO:0007669"/>
    <property type="project" value="UniProtKB-KW"/>
</dbReference>
<dbReference type="Proteomes" id="UP000507962">
    <property type="component" value="Unassembled WGS sequence"/>
</dbReference>
<dbReference type="EMBL" id="CAADHO010000009">
    <property type="protein sequence ID" value="VFQ46417.1"/>
    <property type="molecule type" value="Genomic_DNA"/>
</dbReference>
<feature type="coiled-coil region" evidence="4">
    <location>
        <begin position="69"/>
        <end position="96"/>
    </location>
</feature>
<dbReference type="SMART" id="SM01358">
    <property type="entry name" value="HBM"/>
    <property type="match status" value="1"/>
</dbReference>
<keyword evidence="1 3" id="KW-0807">Transducer</keyword>
<keyword evidence="5" id="KW-0812">Transmembrane</keyword>
<feature type="domain" description="Methyl-accepting transducer" evidence="6">
    <location>
        <begin position="468"/>
        <end position="704"/>
    </location>
</feature>
<dbReference type="RefSeq" id="WP_180144096.1">
    <property type="nucleotide sequence ID" value="NZ_CAADHO010000009.1"/>
</dbReference>
<dbReference type="AlphaFoldDB" id="A0A4U8YSD5"/>
<sequence length="740" mass="79167">MKMIYKLGGGFGIVIFLLLGVIGIYQYCVRSTVKSVGNLMEVELKIAENAADVKSLLIESRELQSRFLASRDEAALATLKEGIARLKDEAEAINTLARQAGYLKSAEKSDRVKDLAEHYLASFLELASAWERKGADAHSGLQGELNKAGAILEEKMKGHQVETLYLAFLRLWICEREFKQTTFADARENLVNSIDAYEAALNRSTCSAESKAYQAKQLGLYKGALEQLDDDEYFYEIMVTTRENIEASLNDVYVPMAGKLLLAIRTHEKSYLLYGDEKDAEATRTAVTTLSDQLKGAGITQTHVTEATEQLDAYANAFAEVIGEERIIEEAEATMGASAREIGEAVEGIYREAMDIAGSRSRTLGDSAETLSRIAMVVGAIAVLIGMVLAFFITRSITVPLKQVITMVADIAQGDGDLTGRLSYGARDEIGELATLFNSFLEKLQGMIRDIADGSGTIGSASGELLSISGEMTKGADGMSHQLHSVATAASDMSGNIESMAEALNDASSTAHLVASATEEMTASIAEIAGKTETARSISETAVSETHRAKELMETLGRAAKEIGEVSQTIDDISGQTNLLALNATIEAARAGEAGKGFAVVANEIKTLAHEAGAATTRINEQIVGIQNAAKNTTAGMNATAQTIHEIDQIIQTIGTTIEEQSVTTREISGNLAQSSQAIALVNDQARDGARFADQIAREITEVSHTAATLVSSSDMVNAHAEDVTGLSGGLQEQVGKFRI</sequence>
<evidence type="ECO:0000313" key="9">
    <source>
        <dbReference type="Proteomes" id="UP000507962"/>
    </source>
</evidence>
<evidence type="ECO:0000256" key="3">
    <source>
        <dbReference type="PROSITE-ProRule" id="PRU00284"/>
    </source>
</evidence>
<dbReference type="PROSITE" id="PS50111">
    <property type="entry name" value="CHEMOTAXIS_TRANSDUC_2"/>
    <property type="match status" value="1"/>
</dbReference>
<evidence type="ECO:0000256" key="1">
    <source>
        <dbReference type="ARBA" id="ARBA00023224"/>
    </source>
</evidence>
<gene>
    <name evidence="8" type="ORF">MSL71_40810</name>
</gene>
<dbReference type="PANTHER" id="PTHR32089">
    <property type="entry name" value="METHYL-ACCEPTING CHEMOTAXIS PROTEIN MCPB"/>
    <property type="match status" value="1"/>
</dbReference>
<evidence type="ECO:0000259" key="6">
    <source>
        <dbReference type="PROSITE" id="PS50111"/>
    </source>
</evidence>
<keyword evidence="4" id="KW-0175">Coiled coil</keyword>
<feature type="transmembrane region" description="Helical" evidence="5">
    <location>
        <begin position="7"/>
        <end position="27"/>
    </location>
</feature>
<dbReference type="GO" id="GO:0006935">
    <property type="term" value="P:chemotaxis"/>
    <property type="evidence" value="ECO:0007669"/>
    <property type="project" value="InterPro"/>
</dbReference>
<dbReference type="Pfam" id="PF00672">
    <property type="entry name" value="HAMP"/>
    <property type="match status" value="1"/>
</dbReference>
<dbReference type="Gene3D" id="1.10.8.500">
    <property type="entry name" value="HAMP domain in histidine kinase"/>
    <property type="match status" value="1"/>
</dbReference>
<dbReference type="InterPro" id="IPR032255">
    <property type="entry name" value="HBM"/>
</dbReference>
<protein>
    <submittedName>
        <fullName evidence="8">Methyl-accepting chemotaxis protein (Mcp) signalling domain</fullName>
    </submittedName>
</protein>
<dbReference type="SMART" id="SM00304">
    <property type="entry name" value="HAMP"/>
    <property type="match status" value="1"/>
</dbReference>
<dbReference type="PRINTS" id="PR00260">
    <property type="entry name" value="CHEMTRNSDUCR"/>
</dbReference>
<evidence type="ECO:0000259" key="7">
    <source>
        <dbReference type="PROSITE" id="PS50885"/>
    </source>
</evidence>